<protein>
    <recommendedName>
        <fullName evidence="7">TROVE domain-containing protein</fullName>
    </recommendedName>
</protein>
<dbReference type="GO" id="GO:0005737">
    <property type="term" value="C:cytoplasm"/>
    <property type="evidence" value="ECO:0007669"/>
    <property type="project" value="UniProtKB-SubCell"/>
</dbReference>
<reference evidence="8" key="1">
    <citation type="journal article" date="2014" name="Insect Biochem. Mol. Biol.">
        <title>An insight into the sialome of the frog biting fly, Corethrella appendiculata.</title>
        <authorList>
            <person name="Ribeiro J.M.C."/>
            <person name="Chagas A.C."/>
            <person name="Pham V.M."/>
            <person name="Lounibos L.P."/>
            <person name="Calvo E."/>
        </authorList>
    </citation>
    <scope>NUCLEOTIDE SEQUENCE</scope>
    <source>
        <tissue evidence="8">Salivary glands</tissue>
    </source>
</reference>
<sequence length="564" mass="66233">MDDNCKLLRYLFIGNNSPYVACKRREISFEKGEAILAELIESSRTNPIEFIKLFDLIKRAIKDKSLCRNDESIFTIAFFLRKIENAKIRNEIYKNFKDFLPQCKDLFMFLDFYTRLSEKKKICCGKGLRAALTKWYDKFSAIELAEMFSKSHGMYNWKHQDILRLIHIKLEKDEKQSIVNAMYKSCTKHLAEQDEIDRRNPLETYNNEGLTRYNNICRFKRLTDEKKIADLIKLHKYSYDLVPNAFYRSAVVWEPLLILMNYKELLDVIFILMDNMLLREGGNNHFPKKYAHAIGDMRRVEQSKLHPLYIFNKYLLFKRNERYFQKIKEGYHTAKPRSPKNIPQFEQIATKLFTGFEHSFNNYPGTGTRYFITLDLKSSYTKKQVFSNRLLTCFNASLILALSLLKAERKKADNKKPENKRFENVSIYTFSDDKENLKKLELNADMSFTDASTYCTELLLPKTCANLNLPIQTAIKDKTKVDVFITIVDSVIRTNPNLKPPTDSMGDYRKAMNLKMSKYIVINLTRHQQDFVYDRENVKGIMEMSGCGPDIPKLIEAFAKQVFT</sequence>
<dbReference type="SUPFAM" id="SSF140864">
    <property type="entry name" value="TROVE domain-like"/>
    <property type="match status" value="1"/>
</dbReference>
<name>U5EY46_9DIPT</name>
<evidence type="ECO:0000256" key="6">
    <source>
        <dbReference type="ARBA" id="ARBA00023274"/>
    </source>
</evidence>
<dbReference type="InterPro" id="IPR008858">
    <property type="entry name" value="TROVE_dom"/>
</dbReference>
<dbReference type="GO" id="GO:1990904">
    <property type="term" value="C:ribonucleoprotein complex"/>
    <property type="evidence" value="ECO:0007669"/>
    <property type="project" value="UniProtKB-KW"/>
</dbReference>
<evidence type="ECO:0000313" key="8">
    <source>
        <dbReference type="EMBL" id="JAB59264.1"/>
    </source>
</evidence>
<keyword evidence="6" id="KW-0687">Ribonucleoprotein</keyword>
<evidence type="ECO:0000256" key="5">
    <source>
        <dbReference type="ARBA" id="ARBA00022884"/>
    </source>
</evidence>
<feature type="domain" description="TROVE" evidence="7">
    <location>
        <begin position="1"/>
        <end position="347"/>
    </location>
</feature>
<dbReference type="PANTHER" id="PTHR14202">
    <property type="entry name" value="60 KDA RIBONUCLEOPROTEIN SSA/RO"/>
    <property type="match status" value="1"/>
</dbReference>
<organism evidence="8">
    <name type="scientific">Corethrella appendiculata</name>
    <dbReference type="NCBI Taxonomy" id="1370023"/>
    <lineage>
        <taxon>Eukaryota</taxon>
        <taxon>Metazoa</taxon>
        <taxon>Ecdysozoa</taxon>
        <taxon>Arthropoda</taxon>
        <taxon>Hexapoda</taxon>
        <taxon>Insecta</taxon>
        <taxon>Pterygota</taxon>
        <taxon>Neoptera</taxon>
        <taxon>Endopterygota</taxon>
        <taxon>Diptera</taxon>
        <taxon>Nematocera</taxon>
        <taxon>Culicoidea</taxon>
        <taxon>Chaoboridae</taxon>
        <taxon>Corethrella</taxon>
    </lineage>
</organism>
<evidence type="ECO:0000256" key="2">
    <source>
        <dbReference type="ARBA" id="ARBA00007814"/>
    </source>
</evidence>
<dbReference type="Pfam" id="PF25045">
    <property type="entry name" value="vWA_Ro60"/>
    <property type="match status" value="1"/>
</dbReference>
<dbReference type="InterPro" id="IPR056800">
    <property type="entry name" value="vWA_Ro60"/>
</dbReference>
<dbReference type="SUPFAM" id="SSF53300">
    <property type="entry name" value="vWA-like"/>
    <property type="match status" value="1"/>
</dbReference>
<keyword evidence="4" id="KW-0479">Metal-binding</keyword>
<dbReference type="EMBL" id="GANO01000607">
    <property type="protein sequence ID" value="JAB59264.1"/>
    <property type="molecule type" value="mRNA"/>
</dbReference>
<evidence type="ECO:0000259" key="7">
    <source>
        <dbReference type="PROSITE" id="PS50988"/>
    </source>
</evidence>
<dbReference type="GO" id="GO:0046872">
    <property type="term" value="F:metal ion binding"/>
    <property type="evidence" value="ECO:0007669"/>
    <property type="project" value="UniProtKB-KW"/>
</dbReference>
<comment type="subcellular location">
    <subcellularLocation>
        <location evidence="1">Cytoplasm</location>
    </subcellularLocation>
</comment>
<dbReference type="AlphaFoldDB" id="U5EY46"/>
<dbReference type="InterPro" id="IPR040322">
    <property type="entry name" value="TROVE2"/>
</dbReference>
<dbReference type="GO" id="GO:0003723">
    <property type="term" value="F:RNA binding"/>
    <property type="evidence" value="ECO:0007669"/>
    <property type="project" value="UniProtKB-KW"/>
</dbReference>
<dbReference type="Gene3D" id="3.40.50.410">
    <property type="entry name" value="von Willebrand factor, type A domain"/>
    <property type="match status" value="1"/>
</dbReference>
<dbReference type="InterPro" id="IPR037214">
    <property type="entry name" value="TROVE_dom_sf"/>
</dbReference>
<comment type="similarity">
    <text evidence="2">Belongs to the Ro 60 kDa family.</text>
</comment>
<evidence type="ECO:0000256" key="4">
    <source>
        <dbReference type="ARBA" id="ARBA00022723"/>
    </source>
</evidence>
<dbReference type="InterPro" id="IPR036465">
    <property type="entry name" value="vWFA_dom_sf"/>
</dbReference>
<keyword evidence="5" id="KW-0694">RNA-binding</keyword>
<dbReference type="PROSITE" id="PS50988">
    <property type="entry name" value="TROVE"/>
    <property type="match status" value="1"/>
</dbReference>
<keyword evidence="3" id="KW-0963">Cytoplasm</keyword>
<evidence type="ECO:0000256" key="3">
    <source>
        <dbReference type="ARBA" id="ARBA00022490"/>
    </source>
</evidence>
<accession>U5EY46</accession>
<proteinExistence type="evidence at transcript level"/>
<evidence type="ECO:0000256" key="1">
    <source>
        <dbReference type="ARBA" id="ARBA00004496"/>
    </source>
</evidence>
<dbReference type="PANTHER" id="PTHR14202:SF0">
    <property type="entry name" value="RNA-BINDING PROTEIN RO60"/>
    <property type="match status" value="1"/>
</dbReference>